<gene>
    <name evidence="3" type="ORF">GEV33_013280</name>
</gene>
<evidence type="ECO:0000313" key="3">
    <source>
        <dbReference type="EMBL" id="KAH0809511.1"/>
    </source>
</evidence>
<reference evidence="3" key="2">
    <citation type="submission" date="2021-08" db="EMBL/GenBank/DDBJ databases">
        <authorList>
            <person name="Eriksson T."/>
        </authorList>
    </citation>
    <scope>NUCLEOTIDE SEQUENCE</scope>
    <source>
        <strain evidence="3">Stoneville</strain>
        <tissue evidence="3">Whole head</tissue>
    </source>
</reference>
<evidence type="ECO:0000256" key="2">
    <source>
        <dbReference type="SAM" id="MobiDB-lite"/>
    </source>
</evidence>
<feature type="region of interest" description="Disordered" evidence="2">
    <location>
        <begin position="632"/>
        <end position="651"/>
    </location>
</feature>
<reference evidence="3" key="1">
    <citation type="journal article" date="2020" name="J Insects Food Feed">
        <title>The yellow mealworm (Tenebrio molitor) genome: a resource for the emerging insects as food and feed industry.</title>
        <authorList>
            <person name="Eriksson T."/>
            <person name="Andere A."/>
            <person name="Kelstrup H."/>
            <person name="Emery V."/>
            <person name="Picard C."/>
        </authorList>
    </citation>
    <scope>NUCLEOTIDE SEQUENCE</scope>
    <source>
        <strain evidence="3">Stoneville</strain>
        <tissue evidence="3">Whole head</tissue>
    </source>
</reference>
<dbReference type="AlphaFoldDB" id="A0A8J6LDY2"/>
<comment type="caution">
    <text evidence="3">The sequence shown here is derived from an EMBL/GenBank/DDBJ whole genome shotgun (WGS) entry which is preliminary data.</text>
</comment>
<feature type="coiled-coil region" evidence="1">
    <location>
        <begin position="107"/>
        <end position="146"/>
    </location>
</feature>
<feature type="compositionally biased region" description="Polar residues" evidence="2">
    <location>
        <begin position="632"/>
        <end position="641"/>
    </location>
</feature>
<dbReference type="Proteomes" id="UP000719412">
    <property type="component" value="Unassembled WGS sequence"/>
</dbReference>
<keyword evidence="4" id="KW-1185">Reference proteome</keyword>
<evidence type="ECO:0000313" key="4">
    <source>
        <dbReference type="Proteomes" id="UP000719412"/>
    </source>
</evidence>
<feature type="region of interest" description="Disordered" evidence="2">
    <location>
        <begin position="830"/>
        <end position="855"/>
    </location>
</feature>
<keyword evidence="1" id="KW-0175">Coiled coil</keyword>
<organism evidence="3 4">
    <name type="scientific">Tenebrio molitor</name>
    <name type="common">Yellow mealworm beetle</name>
    <dbReference type="NCBI Taxonomy" id="7067"/>
    <lineage>
        <taxon>Eukaryota</taxon>
        <taxon>Metazoa</taxon>
        <taxon>Ecdysozoa</taxon>
        <taxon>Arthropoda</taxon>
        <taxon>Hexapoda</taxon>
        <taxon>Insecta</taxon>
        <taxon>Pterygota</taxon>
        <taxon>Neoptera</taxon>
        <taxon>Endopterygota</taxon>
        <taxon>Coleoptera</taxon>
        <taxon>Polyphaga</taxon>
        <taxon>Cucujiformia</taxon>
        <taxon>Tenebrionidae</taxon>
        <taxon>Tenebrio</taxon>
    </lineage>
</organism>
<proteinExistence type="predicted"/>
<feature type="region of interest" description="Disordered" evidence="2">
    <location>
        <begin position="664"/>
        <end position="710"/>
    </location>
</feature>
<feature type="compositionally biased region" description="Polar residues" evidence="2">
    <location>
        <begin position="688"/>
        <end position="707"/>
    </location>
</feature>
<protein>
    <submittedName>
        <fullName evidence="3">Uncharacterized protein</fullName>
    </submittedName>
</protein>
<feature type="compositionally biased region" description="Acidic residues" evidence="2">
    <location>
        <begin position="833"/>
        <end position="849"/>
    </location>
</feature>
<evidence type="ECO:0000256" key="1">
    <source>
        <dbReference type="SAM" id="Coils"/>
    </source>
</evidence>
<sequence length="855" mass="98789">METLWSDDYMRRQELMQTLEVPTISEVKLVAGLPLALVLFEECHPDLQEDFGLTPYLQGPGDELWVSPSDLLIGKVALTPPLTQKHIQALTHQGILEIGAEIEQKFLNEMRIEKEKAVQEREDYLLKMFEVQKDKLVAEAREEEQSRYAQEMDEMRLYFENKISQLLWECYEQVQQLEEQMQIEIDSLNVLWQARLEEEIQDTVEKITEEFLEKLRLQEQVLVSIFTKQINENVEKYLETERSSLEDEELEESDVLPAFYFNEKMYVREDFRGRFSAGVEIDQKHSLWNADVEELLNIFKQSIGQKLDCQIDKVKSHHSSVHFSHEHSSDESVLSRENQILTISPQISPPSRPTSPLEIPKLSPVQLQEIIPMALSAANKLESVDDDDEREIRKVSLGGSTSIDYKDAKKDNKKNRRLSINKNISARNSIKSQEGVIKPMGTSSMTQSRLTLARDSIILHISTMERKSIQIMSKIADETLSKISTEKEKNVSTSRSTNEEIVEQTSQEIIEKQDEIKSLEGTFSFDTQDNDPDLEKCMSFWKSILSKNVKPIKCTLLKSKKPKEKVDKEEKTKLKPCEDEETKKMWLNIYKDLQRRKLDKLKLMKKQICDPCADYIDEEYEKKQEKEDIQKLNNWTSQNKPSRFGKSDVRSQIQRTLKVLQAARNSKDIQKSSETVPPSQLKKEPSTAPVTSSQNEQSVRSNHLITSSKEKLQSRSIQSFETKLAMEKSRERVVTRKQLEICCTCGCAVEECICAEISDVIGVEGLKHEKIIPKGREKFADCCRPCSCSVDCVCDEFTDQNQVCSCGYVPESEDQDEQIPEINEFLFWQTPDDLYDDDDDPEKQEETSQEEFPNS</sequence>
<dbReference type="EMBL" id="JABDTM020028091">
    <property type="protein sequence ID" value="KAH0809511.1"/>
    <property type="molecule type" value="Genomic_DNA"/>
</dbReference>
<accession>A0A8J6LDY2</accession>
<name>A0A8J6LDY2_TENMO</name>